<sequence>MSKTSIPHIFDPAHGPVSGAMVGSPLASAGMQARNFTTMVGLPAPAIAPDFYTPDALVSDVERLCDPGEPVSDTRLLNVAVKYFFAYVHEDAHRDTVPYGELAGLFEQFSRHQSMNEPGDDIEVMNRLRMWSSVLRVLADAPRAAHVMRAVLAHADICPGSGPFVGVDIGAGTGIMLLALQILARRSGFSDIQTLGYQCDPVSGERTHDLVHSLGAGSVMLADPGRPNAFGMVRGRAVNYVANEVMAGIQQSLDADNCFHKYKTFLDTVGDSLDNAVFFPEGLIAHSTATRASVILARENGFQPPAEYLTERFIPQGLILEGKVLPMHRLGSDFYRYLT</sequence>
<dbReference type="AlphaFoldDB" id="A0A1J5NAE0"/>
<comment type="caution">
    <text evidence="1">The sequence shown here is derived from an EMBL/GenBank/DDBJ whole genome shotgun (WGS) entry which is preliminary data.</text>
</comment>
<protein>
    <submittedName>
        <fullName evidence="1">Uncharacterized protein</fullName>
    </submittedName>
</protein>
<dbReference type="RefSeq" id="WP_071543917.1">
    <property type="nucleotide sequence ID" value="NZ_LKAQ01000001.1"/>
</dbReference>
<organism evidence="1 2">
    <name type="scientific">Pseudodesulfovibrio hydrargyri</name>
    <dbReference type="NCBI Taxonomy" id="2125990"/>
    <lineage>
        <taxon>Bacteria</taxon>
        <taxon>Pseudomonadati</taxon>
        <taxon>Thermodesulfobacteriota</taxon>
        <taxon>Desulfovibrionia</taxon>
        <taxon>Desulfovibrionales</taxon>
        <taxon>Desulfovibrionaceae</taxon>
    </lineage>
</organism>
<dbReference type="Proteomes" id="UP000181901">
    <property type="component" value="Unassembled WGS sequence"/>
</dbReference>
<keyword evidence="2" id="KW-1185">Reference proteome</keyword>
<evidence type="ECO:0000313" key="1">
    <source>
        <dbReference type="EMBL" id="OIQ51800.1"/>
    </source>
</evidence>
<accession>A0A1J5NAE0</accession>
<proteinExistence type="predicted"/>
<gene>
    <name evidence="1" type="ORF">BerOc1_00258</name>
</gene>
<evidence type="ECO:0000313" key="2">
    <source>
        <dbReference type="Proteomes" id="UP000181901"/>
    </source>
</evidence>
<dbReference type="OrthoDB" id="5445316at2"/>
<reference evidence="1 2" key="1">
    <citation type="submission" date="2015-09" db="EMBL/GenBank/DDBJ databases">
        <title>Genome of Desulfovibrio dechloracetivorans BerOc1, a mercury methylating strain isolated from highly hydrocarbons and metals contaminated coastal sediments.</title>
        <authorList>
            <person name="Goni Urriza M."/>
            <person name="Gassie C."/>
            <person name="Bouchez O."/>
            <person name="Klopp C."/>
            <person name="Ranchou-Peyruse A."/>
            <person name="Remy G."/>
        </authorList>
    </citation>
    <scope>NUCLEOTIDE SEQUENCE [LARGE SCALE GENOMIC DNA]</scope>
    <source>
        <strain evidence="1 2">BerOc1</strain>
    </source>
</reference>
<dbReference type="EMBL" id="LKAQ01000001">
    <property type="protein sequence ID" value="OIQ51800.1"/>
    <property type="molecule type" value="Genomic_DNA"/>
</dbReference>
<name>A0A1J5NAE0_9BACT</name>